<evidence type="ECO:0000313" key="3">
    <source>
        <dbReference type="EMBL" id="GEL57605.1"/>
    </source>
</evidence>
<dbReference type="Proteomes" id="UP000032671">
    <property type="component" value="Unassembled WGS sequence"/>
</dbReference>
<protein>
    <recommendedName>
        <fullName evidence="6">Lipoprotein</fullName>
    </recommendedName>
</protein>
<gene>
    <name evidence="2" type="ORF">Abci_008_118</name>
    <name evidence="3" type="ORF">ACI01nite_02070</name>
</gene>
<keyword evidence="1" id="KW-0732">Signal</keyword>
<feature type="chain" id="PRO_5030005717" description="Lipoprotein" evidence="1">
    <location>
        <begin position="26"/>
        <end position="213"/>
    </location>
</feature>
<evidence type="ECO:0000256" key="1">
    <source>
        <dbReference type="SAM" id="SignalP"/>
    </source>
</evidence>
<dbReference type="AlphaFoldDB" id="A0A0D6N2N7"/>
<evidence type="ECO:0000313" key="5">
    <source>
        <dbReference type="Proteomes" id="UP000321891"/>
    </source>
</evidence>
<name>A0A0D6N2N7_9PROT</name>
<evidence type="ECO:0008006" key="6">
    <source>
        <dbReference type="Google" id="ProtNLM"/>
    </source>
</evidence>
<keyword evidence="5" id="KW-1185">Reference proteome</keyword>
<organism evidence="2 4">
    <name type="scientific">Acetobacter cibinongensis</name>
    <dbReference type="NCBI Taxonomy" id="146475"/>
    <lineage>
        <taxon>Bacteria</taxon>
        <taxon>Pseudomonadati</taxon>
        <taxon>Pseudomonadota</taxon>
        <taxon>Alphaproteobacteria</taxon>
        <taxon>Acetobacterales</taxon>
        <taxon>Acetobacteraceae</taxon>
        <taxon>Acetobacter</taxon>
    </lineage>
</organism>
<comment type="caution">
    <text evidence="2">The sequence shown here is derived from an EMBL/GenBank/DDBJ whole genome shotgun (WGS) entry which is preliminary data.</text>
</comment>
<reference evidence="2 4" key="1">
    <citation type="submission" date="2012-11" db="EMBL/GenBank/DDBJ databases">
        <title>Whole genome sequence of Acetobacter cibinongensis 4H-1.</title>
        <authorList>
            <person name="Azuma Y."/>
            <person name="Higashiura N."/>
            <person name="Hirakawa H."/>
            <person name="Matsushita K."/>
        </authorList>
    </citation>
    <scope>NUCLEOTIDE SEQUENCE [LARGE SCALE GENOMIC DNA]</scope>
    <source>
        <strain evidence="2 4">4H-1</strain>
    </source>
</reference>
<dbReference type="EMBL" id="BJVU01000001">
    <property type="protein sequence ID" value="GEL57605.1"/>
    <property type="molecule type" value="Genomic_DNA"/>
</dbReference>
<feature type="signal peptide" evidence="1">
    <location>
        <begin position="1"/>
        <end position="25"/>
    </location>
</feature>
<accession>A0A6N3SJY9</accession>
<accession>A0A0D6N2N7</accession>
<reference evidence="3 5" key="2">
    <citation type="submission" date="2019-07" db="EMBL/GenBank/DDBJ databases">
        <title>Whole genome shotgun sequence of Acetobacter cibinongensis NBRC 16605.</title>
        <authorList>
            <person name="Hosoyama A."/>
            <person name="Uohara A."/>
            <person name="Ohji S."/>
            <person name="Ichikawa N."/>
        </authorList>
    </citation>
    <scope>NUCLEOTIDE SEQUENCE [LARGE SCALE GENOMIC DNA]</scope>
    <source>
        <strain evidence="3 5">NBRC 16605</strain>
    </source>
</reference>
<evidence type="ECO:0000313" key="4">
    <source>
        <dbReference type="Proteomes" id="UP000032671"/>
    </source>
</evidence>
<dbReference type="EMBL" id="BAMV01000008">
    <property type="protein sequence ID" value="GAN59985.1"/>
    <property type="molecule type" value="Genomic_DNA"/>
</dbReference>
<evidence type="ECO:0000313" key="2">
    <source>
        <dbReference type="EMBL" id="GAN59985.1"/>
    </source>
</evidence>
<sequence length="213" mass="23562">MKQIYGLFTALLVTAFSVPLQSAQARSVEDAFRSLPDCTGGALTKEQSDMLKTYVQKFHATRNGVKTTPFETLLEHGAAVVSVATLRQGHDDVLIYLISKDFCASGGCGMLILNQISSHPEKPENRYRVVGHVASAHLPIQVLPSEHYKWPDLGFGNAEAGKEHGYAERLEFSGRHYPSTTTQVPRYEKKKLTAGRELIGTDISDFSHLCRLK</sequence>
<dbReference type="RefSeq" id="WP_048838058.1">
    <property type="nucleotide sequence ID" value="NZ_BAMV01000008.1"/>
</dbReference>
<proteinExistence type="predicted"/>
<dbReference type="Proteomes" id="UP000321891">
    <property type="component" value="Unassembled WGS sequence"/>
</dbReference>